<dbReference type="Proteomes" id="UP001194746">
    <property type="component" value="Unassembled WGS sequence"/>
</dbReference>
<feature type="region of interest" description="Disordered" evidence="1">
    <location>
        <begin position="56"/>
        <end position="197"/>
    </location>
</feature>
<comment type="caution">
    <text evidence="2">The sequence shown here is derived from an EMBL/GenBank/DDBJ whole genome shotgun (WGS) entry which is preliminary data.</text>
</comment>
<reference evidence="2" key="2">
    <citation type="submission" date="2020-02" db="EMBL/GenBank/DDBJ databases">
        <authorList>
            <person name="Gilchrist C.L.M."/>
            <person name="Chooi Y.-H."/>
        </authorList>
    </citation>
    <scope>NUCLEOTIDE SEQUENCE</scope>
    <source>
        <strain evidence="2">MST-FP2251</strain>
    </source>
</reference>
<gene>
    <name evidence="2" type="ORF">FE257_003966</name>
</gene>
<feature type="region of interest" description="Disordered" evidence="1">
    <location>
        <begin position="225"/>
        <end position="248"/>
    </location>
</feature>
<feature type="compositionally biased region" description="Polar residues" evidence="1">
    <location>
        <begin position="98"/>
        <end position="121"/>
    </location>
</feature>
<organism evidence="2 3">
    <name type="scientific">Aspergillus nanangensis</name>
    <dbReference type="NCBI Taxonomy" id="2582783"/>
    <lineage>
        <taxon>Eukaryota</taxon>
        <taxon>Fungi</taxon>
        <taxon>Dikarya</taxon>
        <taxon>Ascomycota</taxon>
        <taxon>Pezizomycotina</taxon>
        <taxon>Eurotiomycetes</taxon>
        <taxon>Eurotiomycetidae</taxon>
        <taxon>Eurotiales</taxon>
        <taxon>Aspergillaceae</taxon>
        <taxon>Aspergillus</taxon>
        <taxon>Aspergillus subgen. Circumdati</taxon>
    </lineage>
</organism>
<feature type="compositionally biased region" description="Basic and acidic residues" evidence="1">
    <location>
        <begin position="347"/>
        <end position="357"/>
    </location>
</feature>
<keyword evidence="3" id="KW-1185">Reference proteome</keyword>
<evidence type="ECO:0000313" key="2">
    <source>
        <dbReference type="EMBL" id="KAF9891499.1"/>
    </source>
</evidence>
<feature type="compositionally biased region" description="Low complexity" evidence="1">
    <location>
        <begin position="172"/>
        <end position="190"/>
    </location>
</feature>
<name>A0AAD4CRQ7_ASPNN</name>
<dbReference type="EMBL" id="VCAU01000018">
    <property type="protein sequence ID" value="KAF9891499.1"/>
    <property type="molecule type" value="Genomic_DNA"/>
</dbReference>
<feature type="compositionally biased region" description="Low complexity" evidence="1">
    <location>
        <begin position="128"/>
        <end position="153"/>
    </location>
</feature>
<feature type="compositionally biased region" description="Low complexity" evidence="1">
    <location>
        <begin position="334"/>
        <end position="346"/>
    </location>
</feature>
<evidence type="ECO:0000313" key="3">
    <source>
        <dbReference type="Proteomes" id="UP001194746"/>
    </source>
</evidence>
<protein>
    <submittedName>
        <fullName evidence="2">Uncharacterized protein</fullName>
    </submittedName>
</protein>
<feature type="region of interest" description="Disordered" evidence="1">
    <location>
        <begin position="315"/>
        <end position="385"/>
    </location>
</feature>
<reference evidence="2" key="1">
    <citation type="journal article" date="2019" name="Beilstein J. Org. Chem.">
        <title>Nanangenines: drimane sesquiterpenoids as the dominant metabolite cohort of a novel Australian fungus, Aspergillus nanangensis.</title>
        <authorList>
            <person name="Lacey H.J."/>
            <person name="Gilchrist C.L.M."/>
            <person name="Crombie A."/>
            <person name="Kalaitzis J.A."/>
            <person name="Vuong D."/>
            <person name="Rutledge P.J."/>
            <person name="Turner P."/>
            <person name="Pitt J.I."/>
            <person name="Lacey E."/>
            <person name="Chooi Y.H."/>
            <person name="Piggott A.M."/>
        </authorList>
    </citation>
    <scope>NUCLEOTIDE SEQUENCE</scope>
    <source>
        <strain evidence="2">MST-FP2251</strain>
    </source>
</reference>
<evidence type="ECO:0000256" key="1">
    <source>
        <dbReference type="SAM" id="MobiDB-lite"/>
    </source>
</evidence>
<accession>A0AAD4CRQ7</accession>
<dbReference type="AlphaFoldDB" id="A0AAD4CRQ7"/>
<proteinExistence type="predicted"/>
<sequence length="385" mass="41525">MAALTMTPTMRQPFAPLDAPRMRSLLKTKMNLKNQHDGALLSGKRQPLSVMDAENIDPATRLSKRKRSCDEDDHDLIKGPSKPLKASRMALTTTTTTNPTIKSNLLSSLNKTTATSISTPRSFRPIGRSPQPKSSKPTTTTIRRSTITKSRPSNATPSRSVKRPFSIATALSGGKPKTTPSSTTLSLSTKTPPPASWSFEIHIDSEQDEMTNLMQHSTCVLDISDDESKHASPSSSSSPSAGRGKENIPPAELGIVLSEPPVPVASRKASSKMVVDGEAEEERAPLGELVTSDFYAEGCHAFSCAVVYDEEEQGVEGEKKKGKMVSAARHPPRSKLSSVSSISAILEESKEESKEEVQVEEAAPPIDIWESASAADENAETDRED</sequence>